<dbReference type="Gene3D" id="3.40.50.2300">
    <property type="match status" value="1"/>
</dbReference>
<proteinExistence type="predicted"/>
<dbReference type="SUPFAM" id="SSF52172">
    <property type="entry name" value="CheY-like"/>
    <property type="match status" value="1"/>
</dbReference>
<dbReference type="InterPro" id="IPR011006">
    <property type="entry name" value="CheY-like_superfamily"/>
</dbReference>
<name>A0ABN5A6D8_9FIRM</name>
<dbReference type="InterPro" id="IPR050595">
    <property type="entry name" value="Bact_response_regulator"/>
</dbReference>
<dbReference type="PROSITE" id="PS50110">
    <property type="entry name" value="RESPONSE_REGULATORY"/>
    <property type="match status" value="1"/>
</dbReference>
<feature type="domain" description="Response regulatory" evidence="5">
    <location>
        <begin position="17"/>
        <end position="139"/>
    </location>
</feature>
<feature type="modified residue" description="4-aspartylphosphate" evidence="4">
    <location>
        <position position="76"/>
    </location>
</feature>
<gene>
    <name evidence="6" type="ORF">ADH66_17165</name>
</gene>
<dbReference type="PANTHER" id="PTHR44591">
    <property type="entry name" value="STRESS RESPONSE REGULATOR PROTEIN 1"/>
    <property type="match status" value="1"/>
</dbReference>
<evidence type="ECO:0000256" key="1">
    <source>
        <dbReference type="ARBA" id="ARBA00018672"/>
    </source>
</evidence>
<dbReference type="PANTHER" id="PTHR44591:SF3">
    <property type="entry name" value="RESPONSE REGULATORY DOMAIN-CONTAINING PROTEIN"/>
    <property type="match status" value="1"/>
</dbReference>
<dbReference type="SMART" id="SM00448">
    <property type="entry name" value="REC"/>
    <property type="match status" value="1"/>
</dbReference>
<comment type="function">
    <text evidence="3">May play the central regulatory role in sporulation. It may be an element of the effector pathway responsible for the activation of sporulation genes in response to nutritional stress. Spo0A may act in concert with spo0H (a sigma factor) to control the expression of some genes that are critical to the sporulation process.</text>
</comment>
<protein>
    <recommendedName>
        <fullName evidence="1">Stage 0 sporulation protein A homolog</fullName>
    </recommendedName>
</protein>
<dbReference type="EMBL" id="CP021422">
    <property type="protein sequence ID" value="ASB42232.1"/>
    <property type="molecule type" value="Genomic_DNA"/>
</dbReference>
<organism evidence="6 7">
    <name type="scientific">Acutalibacter muris</name>
    <dbReference type="NCBI Taxonomy" id="1796620"/>
    <lineage>
        <taxon>Bacteria</taxon>
        <taxon>Bacillati</taxon>
        <taxon>Bacillota</taxon>
        <taxon>Clostridia</taxon>
        <taxon>Eubacteriales</taxon>
        <taxon>Acutalibacteraceae</taxon>
        <taxon>Acutalibacter</taxon>
    </lineage>
</organism>
<evidence type="ECO:0000313" key="6">
    <source>
        <dbReference type="EMBL" id="ASB42232.1"/>
    </source>
</evidence>
<dbReference type="Proteomes" id="UP000196710">
    <property type="component" value="Chromosome"/>
</dbReference>
<evidence type="ECO:0000313" key="7">
    <source>
        <dbReference type="Proteomes" id="UP000196710"/>
    </source>
</evidence>
<dbReference type="InterPro" id="IPR001789">
    <property type="entry name" value="Sig_transdc_resp-reg_receiver"/>
</dbReference>
<evidence type="ECO:0000256" key="4">
    <source>
        <dbReference type="PROSITE-ProRule" id="PRU00169"/>
    </source>
</evidence>
<evidence type="ECO:0000256" key="2">
    <source>
        <dbReference type="ARBA" id="ARBA00022553"/>
    </source>
</evidence>
<keyword evidence="2 4" id="KW-0597">Phosphoprotein</keyword>
<dbReference type="Pfam" id="PF00072">
    <property type="entry name" value="Response_reg"/>
    <property type="match status" value="1"/>
</dbReference>
<evidence type="ECO:0000256" key="3">
    <source>
        <dbReference type="ARBA" id="ARBA00024867"/>
    </source>
</evidence>
<keyword evidence="7" id="KW-1185">Reference proteome</keyword>
<accession>A0ABN5A6D8</accession>
<evidence type="ECO:0000259" key="5">
    <source>
        <dbReference type="PROSITE" id="PS50110"/>
    </source>
</evidence>
<sequence>MWYNFSYRIMFQGDAMRIILCDDDEQILDQLQKYLREYHESAHLAQPEYAVYSNGDALLASESRASALRADIAFLDVEMPGRNGINIGALLREKNPKIKIFIVTSYLDYLDDAMKFHVFRYLSKPIDKARLFRNFKEALYQISMEAEK</sequence>
<reference evidence="7" key="1">
    <citation type="submission" date="2017-05" db="EMBL/GenBank/DDBJ databases">
        <title>Improved OligoMM genomes.</title>
        <authorList>
            <person name="Garzetti D."/>
        </authorList>
    </citation>
    <scope>NUCLEOTIDE SEQUENCE [LARGE SCALE GENOMIC DNA]</scope>
    <source>
        <strain evidence="7">KB18</strain>
    </source>
</reference>